<name>A0A822ZFI6_NELNU</name>
<sequence>MERSIFSIGLFIGAVAVRFGYDCGCRTAELLAINDRSLPFQDSTKELGSRLYTKQVVHSPSFVLYAVKTKGFGVQFVMSSDQIFWSSEER</sequence>
<reference evidence="2 3" key="1">
    <citation type="journal article" date="2020" name="Mol. Biol. Evol.">
        <title>Distinct Expression and Methylation Patterns for Genes with Different Fates following a Single Whole-Genome Duplication in Flowering Plants.</title>
        <authorList>
            <person name="Shi T."/>
            <person name="Rahmani R.S."/>
            <person name="Gugger P.F."/>
            <person name="Wang M."/>
            <person name="Li H."/>
            <person name="Zhang Y."/>
            <person name="Li Z."/>
            <person name="Wang Q."/>
            <person name="Van de Peer Y."/>
            <person name="Marchal K."/>
            <person name="Chen J."/>
        </authorList>
    </citation>
    <scope>NUCLEOTIDE SEQUENCE [LARGE SCALE GENOMIC DNA]</scope>
    <source>
        <tissue evidence="2">Leaf</tissue>
    </source>
</reference>
<keyword evidence="1" id="KW-0732">Signal</keyword>
<feature type="signal peptide" evidence="1">
    <location>
        <begin position="1"/>
        <end position="16"/>
    </location>
</feature>
<dbReference type="PANTHER" id="PTHR36897">
    <property type="entry name" value="OS10G0351100-LIKE PROTEIN"/>
    <property type="match status" value="1"/>
</dbReference>
<dbReference type="Proteomes" id="UP000607653">
    <property type="component" value="Unassembled WGS sequence"/>
</dbReference>
<gene>
    <name evidence="2" type="ORF">HUJ06_014701</name>
</gene>
<evidence type="ECO:0000313" key="2">
    <source>
        <dbReference type="EMBL" id="DAD40378.1"/>
    </source>
</evidence>
<dbReference type="EMBL" id="DUZY01000005">
    <property type="protein sequence ID" value="DAD40378.1"/>
    <property type="molecule type" value="Genomic_DNA"/>
</dbReference>
<evidence type="ECO:0000256" key="1">
    <source>
        <dbReference type="SAM" id="SignalP"/>
    </source>
</evidence>
<accession>A0A822ZFI6</accession>
<protein>
    <submittedName>
        <fullName evidence="2">Uncharacterized protein</fullName>
    </submittedName>
</protein>
<comment type="caution">
    <text evidence="2">The sequence shown here is derived from an EMBL/GenBank/DDBJ whole genome shotgun (WGS) entry which is preliminary data.</text>
</comment>
<dbReference type="AlphaFoldDB" id="A0A822ZFI6"/>
<feature type="chain" id="PRO_5032301134" evidence="1">
    <location>
        <begin position="17"/>
        <end position="90"/>
    </location>
</feature>
<keyword evidence="3" id="KW-1185">Reference proteome</keyword>
<organism evidence="2 3">
    <name type="scientific">Nelumbo nucifera</name>
    <name type="common">Sacred lotus</name>
    <dbReference type="NCBI Taxonomy" id="4432"/>
    <lineage>
        <taxon>Eukaryota</taxon>
        <taxon>Viridiplantae</taxon>
        <taxon>Streptophyta</taxon>
        <taxon>Embryophyta</taxon>
        <taxon>Tracheophyta</taxon>
        <taxon>Spermatophyta</taxon>
        <taxon>Magnoliopsida</taxon>
        <taxon>Proteales</taxon>
        <taxon>Nelumbonaceae</taxon>
        <taxon>Nelumbo</taxon>
    </lineage>
</organism>
<proteinExistence type="predicted"/>
<dbReference type="PANTHER" id="PTHR36897:SF2">
    <property type="entry name" value="OS10G0350800 PROTEIN"/>
    <property type="match status" value="1"/>
</dbReference>
<evidence type="ECO:0000313" key="3">
    <source>
        <dbReference type="Proteomes" id="UP000607653"/>
    </source>
</evidence>